<dbReference type="GO" id="GO:0004560">
    <property type="term" value="F:alpha-L-fucosidase activity"/>
    <property type="evidence" value="ECO:0007669"/>
    <property type="project" value="InterPro"/>
</dbReference>
<keyword evidence="5" id="KW-0326">Glycosidase</keyword>
<keyword evidence="8" id="KW-1185">Reference proteome</keyword>
<dbReference type="Proteomes" id="UP000675781">
    <property type="component" value="Unassembled WGS sequence"/>
</dbReference>
<dbReference type="Gene3D" id="3.20.20.80">
    <property type="entry name" value="Glycosidases"/>
    <property type="match status" value="1"/>
</dbReference>
<dbReference type="InterPro" id="IPR017853">
    <property type="entry name" value="GH"/>
</dbReference>
<dbReference type="SUPFAM" id="SSF51445">
    <property type="entry name" value="(Trans)glycosidases"/>
    <property type="match status" value="1"/>
</dbReference>
<evidence type="ECO:0000256" key="1">
    <source>
        <dbReference type="ARBA" id="ARBA00007951"/>
    </source>
</evidence>
<dbReference type="InterPro" id="IPR006311">
    <property type="entry name" value="TAT_signal"/>
</dbReference>
<keyword evidence="4" id="KW-0378">Hydrolase</keyword>
<comment type="caution">
    <text evidence="7">The sequence shown here is derived from an EMBL/GenBank/DDBJ whole genome shotgun (WGS) entry which is preliminary data.</text>
</comment>
<dbReference type="GO" id="GO:0005975">
    <property type="term" value="P:carbohydrate metabolic process"/>
    <property type="evidence" value="ECO:0007669"/>
    <property type="project" value="InterPro"/>
</dbReference>
<dbReference type="SMART" id="SM00812">
    <property type="entry name" value="Alpha_L_fucos"/>
    <property type="match status" value="1"/>
</dbReference>
<evidence type="ECO:0000256" key="2">
    <source>
        <dbReference type="ARBA" id="ARBA00012662"/>
    </source>
</evidence>
<evidence type="ECO:0000313" key="8">
    <source>
        <dbReference type="Proteomes" id="UP000675781"/>
    </source>
</evidence>
<sequence>MPGSPRALPSAAEATAVPNGFTRRSAFRLLGGAAAGAVLLNAGSDLLAPVAAYAATVVPQAGAVPFPITQGVTTDVTTVLLAASAAHTSDMQMLDPTEGRKNFYMEDFLTTSDYLSWQVSVTSTESFEIYACVDAQPSQQLTVTATGASSGTVTAATASTTTWQRLPIGQLTLDAGTSTLTLTRTGTLSDDLYVKSLELIPASQLTSYQSAVAAARADTSWFGQSPYGLMFQYGSWGFPNNAGPAKSLTQQANDFNVDAFMSLVTESGASYVVWSFSWWGYHVDAPVTQIDTIVTAAGGPASPGLTASRDLIGEIATACQNAGVRFLLYYHTGDEDSAWWPYQDFPTEFSADGSGDRSTFLNNWVTVLTALGNRYGTKLDGYFFDDGVIYYPAPFQALEQAARTGNPNRLISWSGSPIGGLNVTDFQDVYFGESSQGQSQLGSAPVGANGVFTGGPATGLLQHGMFILDADWGVHTQGQKITPDTSLAPTSNKLIGWIADASSRSVPVSIDLMMYEDGTVADVDRRMLVDLRQAVHGTVPAVPTGAVVVNNTDPGITYTGSWSLSSGRGYGDYDADVQYTTTNGDSFSYTFTGTGIDYISEKNSDEGQIEIYVDGVLITTVNASSSSRQAQQVLYGARHLTPGQHTFKAVKTSGTYMLLDALRVVPNPTMVNDTDASISYDGTWTYTGNRGAGDYDNDVHYTAANGGTATITFTGTGIDYIGPMESQDGTANVILDGVQVGTTSASYSGAYTAQQFLYQVRDLTPATHTLQLVKTGGTYVQIDAFQIWP</sequence>
<evidence type="ECO:0000256" key="5">
    <source>
        <dbReference type="ARBA" id="ARBA00023295"/>
    </source>
</evidence>
<dbReference type="Pfam" id="PF01120">
    <property type="entry name" value="Alpha_L_fucos"/>
    <property type="match status" value="1"/>
</dbReference>
<name>A0A941IPN4_9ACTN</name>
<dbReference type="Gene3D" id="2.60.120.260">
    <property type="entry name" value="Galactose-binding domain-like"/>
    <property type="match status" value="3"/>
</dbReference>
<feature type="domain" description="Glycoside hydrolase family 29 N-terminal" evidence="6">
    <location>
        <begin position="249"/>
        <end position="386"/>
    </location>
</feature>
<comment type="similarity">
    <text evidence="1">Belongs to the glycosyl hydrolase 29 family.</text>
</comment>
<protein>
    <recommendedName>
        <fullName evidence="2">alpha-L-fucosidase</fullName>
        <ecNumber evidence="2">3.2.1.51</ecNumber>
    </recommendedName>
</protein>
<proteinExistence type="inferred from homology"/>
<reference evidence="7" key="1">
    <citation type="submission" date="2021-04" db="EMBL/GenBank/DDBJ databases">
        <title>Genome based classification of Actinospica acidithermotolerans sp. nov., an actinobacterium isolated from an Indonesian hot spring.</title>
        <authorList>
            <person name="Kusuma A.B."/>
            <person name="Putra K.E."/>
            <person name="Nafisah S."/>
            <person name="Loh J."/>
            <person name="Nouioui I."/>
            <person name="Goodfellow M."/>
        </authorList>
    </citation>
    <scope>NUCLEOTIDE SEQUENCE</scope>
    <source>
        <strain evidence="7">CSCA 57</strain>
    </source>
</reference>
<keyword evidence="3" id="KW-0732">Signal</keyword>
<evidence type="ECO:0000256" key="4">
    <source>
        <dbReference type="ARBA" id="ARBA00022801"/>
    </source>
</evidence>
<dbReference type="EMBL" id="JAGSOG010000006">
    <property type="protein sequence ID" value="MBR7832123.1"/>
    <property type="molecule type" value="Genomic_DNA"/>
</dbReference>
<dbReference type="AlphaFoldDB" id="A0A941IPN4"/>
<accession>A0A941IPN4</accession>
<dbReference type="EC" id="3.2.1.51" evidence="2"/>
<evidence type="ECO:0000259" key="6">
    <source>
        <dbReference type="Pfam" id="PF01120"/>
    </source>
</evidence>
<dbReference type="SUPFAM" id="SSF49785">
    <property type="entry name" value="Galactose-binding domain-like"/>
    <property type="match status" value="1"/>
</dbReference>
<gene>
    <name evidence="7" type="ORF">KDL01_02565</name>
</gene>
<organism evidence="7 8">
    <name type="scientific">Actinospica durhamensis</name>
    <dbReference type="NCBI Taxonomy" id="1508375"/>
    <lineage>
        <taxon>Bacteria</taxon>
        <taxon>Bacillati</taxon>
        <taxon>Actinomycetota</taxon>
        <taxon>Actinomycetes</taxon>
        <taxon>Catenulisporales</taxon>
        <taxon>Actinospicaceae</taxon>
        <taxon>Actinospica</taxon>
    </lineage>
</organism>
<dbReference type="PROSITE" id="PS51318">
    <property type="entry name" value="TAT"/>
    <property type="match status" value="1"/>
</dbReference>
<evidence type="ECO:0000313" key="7">
    <source>
        <dbReference type="EMBL" id="MBR7832123.1"/>
    </source>
</evidence>
<evidence type="ECO:0000256" key="3">
    <source>
        <dbReference type="ARBA" id="ARBA00022729"/>
    </source>
</evidence>
<dbReference type="RefSeq" id="WP_212526657.1">
    <property type="nucleotide sequence ID" value="NZ_JAGSOG010000006.1"/>
</dbReference>
<dbReference type="InterPro" id="IPR000933">
    <property type="entry name" value="Glyco_hydro_29"/>
</dbReference>
<dbReference type="InterPro" id="IPR008979">
    <property type="entry name" value="Galactose-bd-like_sf"/>
</dbReference>
<dbReference type="InterPro" id="IPR057739">
    <property type="entry name" value="Glyco_hydro_29_N"/>
</dbReference>